<feature type="region of interest" description="Disordered" evidence="1">
    <location>
        <begin position="1"/>
        <end position="124"/>
    </location>
</feature>
<comment type="caution">
    <text evidence="2">The sequence shown here is derived from an EMBL/GenBank/DDBJ whole genome shotgun (WGS) entry which is preliminary data.</text>
</comment>
<feature type="region of interest" description="Disordered" evidence="1">
    <location>
        <begin position="154"/>
        <end position="178"/>
    </location>
</feature>
<feature type="compositionally biased region" description="Gly residues" evidence="1">
    <location>
        <begin position="157"/>
        <end position="168"/>
    </location>
</feature>
<keyword evidence="3" id="KW-1185">Reference proteome</keyword>
<accession>A0A550CZH4</accession>
<proteinExistence type="predicted"/>
<dbReference type="Proteomes" id="UP000320762">
    <property type="component" value="Unassembled WGS sequence"/>
</dbReference>
<evidence type="ECO:0000313" key="2">
    <source>
        <dbReference type="EMBL" id="TRM70185.1"/>
    </source>
</evidence>
<sequence length="178" mass="19062">MTQKTPQPNAKIPPIFQSNNGMPPPPHPQQRQQRNSFSNLPNRPPAQPVRQASGELPRPQKRARTDDDMEQGPDRPPSLLTRMMMPAQPHSAPSTPNPSSQRVFNGRGAPPRPDPPRAQNDAFSGGLSIKGAAARQAEVVRPAPARTVSLLERLADAGGGSAPRGGGRGGRRGKRGHL</sequence>
<evidence type="ECO:0000313" key="3">
    <source>
        <dbReference type="Proteomes" id="UP000320762"/>
    </source>
</evidence>
<feature type="compositionally biased region" description="Polar residues" evidence="1">
    <location>
        <begin position="91"/>
        <end position="103"/>
    </location>
</feature>
<organism evidence="2 3">
    <name type="scientific">Schizophyllum amplum</name>
    <dbReference type="NCBI Taxonomy" id="97359"/>
    <lineage>
        <taxon>Eukaryota</taxon>
        <taxon>Fungi</taxon>
        <taxon>Dikarya</taxon>
        <taxon>Basidiomycota</taxon>
        <taxon>Agaricomycotina</taxon>
        <taxon>Agaricomycetes</taxon>
        <taxon>Agaricomycetidae</taxon>
        <taxon>Agaricales</taxon>
        <taxon>Schizophyllaceae</taxon>
        <taxon>Schizophyllum</taxon>
    </lineage>
</organism>
<evidence type="ECO:0000256" key="1">
    <source>
        <dbReference type="SAM" id="MobiDB-lite"/>
    </source>
</evidence>
<gene>
    <name evidence="2" type="ORF">BD626DRAFT_476564</name>
</gene>
<feature type="compositionally biased region" description="Basic residues" evidence="1">
    <location>
        <begin position="169"/>
        <end position="178"/>
    </location>
</feature>
<name>A0A550CZH4_9AGAR</name>
<dbReference type="EMBL" id="VDMD01000001">
    <property type="protein sequence ID" value="TRM70185.1"/>
    <property type="molecule type" value="Genomic_DNA"/>
</dbReference>
<protein>
    <submittedName>
        <fullName evidence="2">Uncharacterized protein</fullName>
    </submittedName>
</protein>
<dbReference type="AlphaFoldDB" id="A0A550CZH4"/>
<reference evidence="2 3" key="1">
    <citation type="journal article" date="2019" name="New Phytol.">
        <title>Comparative genomics reveals unique wood-decay strategies and fruiting body development in the Schizophyllaceae.</title>
        <authorList>
            <person name="Almasi E."/>
            <person name="Sahu N."/>
            <person name="Krizsan K."/>
            <person name="Balint B."/>
            <person name="Kovacs G.M."/>
            <person name="Kiss B."/>
            <person name="Cseklye J."/>
            <person name="Drula E."/>
            <person name="Henrissat B."/>
            <person name="Nagy I."/>
            <person name="Chovatia M."/>
            <person name="Adam C."/>
            <person name="LaButti K."/>
            <person name="Lipzen A."/>
            <person name="Riley R."/>
            <person name="Grigoriev I.V."/>
            <person name="Nagy L.G."/>
        </authorList>
    </citation>
    <scope>NUCLEOTIDE SEQUENCE [LARGE SCALE GENOMIC DNA]</scope>
    <source>
        <strain evidence="2 3">NL-1724</strain>
    </source>
</reference>